<dbReference type="KEGG" id="loa:LOAG_10676"/>
<evidence type="ECO:0000313" key="1">
    <source>
        <dbReference type="EMBL" id="EFO17821.1"/>
    </source>
</evidence>
<dbReference type="InParanoid" id="A0A1S0TPD1"/>
<accession>A0A1S0TPD1</accession>
<protein>
    <submittedName>
        <fullName evidence="1">Uncharacterized protein</fullName>
    </submittedName>
</protein>
<dbReference type="GeneID" id="9948123"/>
<dbReference type="AlphaFoldDB" id="A0A1S0TPD1"/>
<reference evidence="1" key="1">
    <citation type="submission" date="2012-04" db="EMBL/GenBank/DDBJ databases">
        <title>The Genome Sequence of Loa loa.</title>
        <authorList>
            <consortium name="The Broad Institute Genome Sequencing Platform"/>
            <consortium name="Broad Institute Genome Sequencing Center for Infectious Disease"/>
            <person name="Nutman T.B."/>
            <person name="Fink D.L."/>
            <person name="Russ C."/>
            <person name="Young S."/>
            <person name="Zeng Q."/>
            <person name="Gargeya S."/>
            <person name="Alvarado L."/>
            <person name="Berlin A."/>
            <person name="Chapman S.B."/>
            <person name="Chen Z."/>
            <person name="Freedman E."/>
            <person name="Gellesch M."/>
            <person name="Goldberg J."/>
            <person name="Griggs A."/>
            <person name="Gujja S."/>
            <person name="Heilman E.R."/>
            <person name="Heiman D."/>
            <person name="Howarth C."/>
            <person name="Mehta T."/>
            <person name="Neiman D."/>
            <person name="Pearson M."/>
            <person name="Roberts A."/>
            <person name="Saif S."/>
            <person name="Shea T."/>
            <person name="Shenoy N."/>
            <person name="Sisk P."/>
            <person name="Stolte C."/>
            <person name="Sykes S."/>
            <person name="White J."/>
            <person name="Yandava C."/>
            <person name="Haas B."/>
            <person name="Henn M.R."/>
            <person name="Nusbaum C."/>
            <person name="Birren B."/>
        </authorList>
    </citation>
    <scope>NUCLEOTIDE SEQUENCE [LARGE SCALE GENOMIC DNA]</scope>
</reference>
<gene>
    <name evidence="1" type="ORF">LOAG_10676</name>
</gene>
<name>A0A1S0TPD1_LOALO</name>
<dbReference type="EMBL" id="JH712515">
    <property type="protein sequence ID" value="EFO17821.1"/>
    <property type="molecule type" value="Genomic_DNA"/>
</dbReference>
<organism evidence="1">
    <name type="scientific">Loa loa</name>
    <name type="common">Eye worm</name>
    <name type="synonym">Filaria loa</name>
    <dbReference type="NCBI Taxonomy" id="7209"/>
    <lineage>
        <taxon>Eukaryota</taxon>
        <taxon>Metazoa</taxon>
        <taxon>Ecdysozoa</taxon>
        <taxon>Nematoda</taxon>
        <taxon>Chromadorea</taxon>
        <taxon>Rhabditida</taxon>
        <taxon>Spirurina</taxon>
        <taxon>Spiruromorpha</taxon>
        <taxon>Filarioidea</taxon>
        <taxon>Onchocercidae</taxon>
        <taxon>Loa</taxon>
    </lineage>
</organism>
<dbReference type="OrthoDB" id="10601581at2759"/>
<proteinExistence type="predicted"/>
<dbReference type="CTD" id="9948123"/>
<sequence length="171" mass="19739">MNDIGNIKKKESEQPKRIPELLSQQIAPLNKSNCKCSVKKAIIRNELPELVPERFHSSNKKNLQATKNEKTKFFHLEEQMKQSINSDDSNENGTVISALMVDNITVFPRQLKWKLVNTVQQIQLKNPTENRFAIKFTVLCKIHELFKGLAENNNREGQGQRSNKAFNKYSK</sequence>
<dbReference type="RefSeq" id="XP_003146250.1">
    <property type="nucleotide sequence ID" value="XM_003146202.1"/>
</dbReference>